<feature type="domain" description="Spore coat protein U/FanG" evidence="2">
    <location>
        <begin position="33"/>
        <end position="91"/>
    </location>
</feature>
<sequence length="194" mass="20466">MKREGIMKTKIIAALLALTAAQEIAGTAIVGNKASATLASSCQITAQSVNFGQIILTSAGSPKSATSNMTMYCTKGAQYTVMLNYGYVTSTMLNKAVVGDYYNFVNGVNVAWAGWLNPSNPPSGYVYDPTGKTTNFYLVSDYGTMQGATKGDDISHKITVPNNESSYWSGNASGHTYVDSGTGAIQKALLHNSS</sequence>
<reference evidence="4" key="1">
    <citation type="submission" date="2017-09" db="EMBL/GenBank/DDBJ databases">
        <title>FDA dAtabase for Regulatory Grade micrObial Sequences (FDA-ARGOS): Supporting development and validation of Infectious Disease Dx tests.</title>
        <authorList>
            <person name="Minogue T."/>
            <person name="Wolcott M."/>
            <person name="Wasieloski L."/>
            <person name="Aguilar W."/>
            <person name="Moore D."/>
            <person name="Tallon L."/>
            <person name="Sadzewicz L."/>
            <person name="Ott S."/>
            <person name="Zhao X."/>
            <person name="Nagaraj S."/>
            <person name="Vavikolanu K."/>
            <person name="Aluvathingal J."/>
            <person name="Nadendla S."/>
            <person name="Sichtig H."/>
        </authorList>
    </citation>
    <scope>NUCLEOTIDE SEQUENCE [LARGE SCALE GENOMIC DNA]</scope>
    <source>
        <strain evidence="4">FDAARGOS_394</strain>
    </source>
</reference>
<dbReference type="InterPro" id="IPR007893">
    <property type="entry name" value="Spore_coat_U/FanG"/>
</dbReference>
<comment type="caution">
    <text evidence="3">The sequence shown here is derived from an EMBL/GenBank/DDBJ whole genome shotgun (WGS) entry which is preliminary data.</text>
</comment>
<evidence type="ECO:0000256" key="1">
    <source>
        <dbReference type="SAM" id="SignalP"/>
    </source>
</evidence>
<accession>A0A2A7UTD3</accession>
<feature type="chain" id="PRO_5013400745" description="Spore coat protein U/FanG domain-containing protein" evidence="1">
    <location>
        <begin position="26"/>
        <end position="194"/>
    </location>
</feature>
<keyword evidence="4" id="KW-1185">Reference proteome</keyword>
<protein>
    <recommendedName>
        <fullName evidence="2">Spore coat protein U/FanG domain-containing protein</fullName>
    </recommendedName>
</protein>
<dbReference type="EMBL" id="PDEA01000001">
    <property type="protein sequence ID" value="PEH88456.1"/>
    <property type="molecule type" value="Genomic_DNA"/>
</dbReference>
<keyword evidence="1" id="KW-0732">Signal</keyword>
<dbReference type="Pfam" id="PF05229">
    <property type="entry name" value="SCPU"/>
    <property type="match status" value="1"/>
</dbReference>
<evidence type="ECO:0000313" key="3">
    <source>
        <dbReference type="EMBL" id="PEH88456.1"/>
    </source>
</evidence>
<gene>
    <name evidence="3" type="ORF">CRM82_07430</name>
</gene>
<proteinExistence type="predicted"/>
<name>A0A2A7UTD3_COMTR</name>
<dbReference type="AlphaFoldDB" id="A0A2A7UTD3"/>
<organism evidence="3 4">
    <name type="scientific">Comamonas terrigena</name>
    <dbReference type="NCBI Taxonomy" id="32013"/>
    <lineage>
        <taxon>Bacteria</taxon>
        <taxon>Pseudomonadati</taxon>
        <taxon>Pseudomonadota</taxon>
        <taxon>Betaproteobacteria</taxon>
        <taxon>Burkholderiales</taxon>
        <taxon>Comamonadaceae</taxon>
        <taxon>Comamonas</taxon>
    </lineage>
</organism>
<evidence type="ECO:0000313" key="4">
    <source>
        <dbReference type="Proteomes" id="UP000220246"/>
    </source>
</evidence>
<dbReference type="Proteomes" id="UP000220246">
    <property type="component" value="Unassembled WGS sequence"/>
</dbReference>
<evidence type="ECO:0000259" key="2">
    <source>
        <dbReference type="Pfam" id="PF05229"/>
    </source>
</evidence>
<feature type="signal peptide" evidence="1">
    <location>
        <begin position="1"/>
        <end position="25"/>
    </location>
</feature>